<dbReference type="VEuPathDB" id="FungiDB:FPRO_15886"/>
<dbReference type="Proteomes" id="UP000183971">
    <property type="component" value="Unassembled WGS sequence"/>
</dbReference>
<evidence type="ECO:0000313" key="2">
    <source>
        <dbReference type="Proteomes" id="UP000183971"/>
    </source>
</evidence>
<proteinExistence type="predicted"/>
<evidence type="ECO:0000313" key="1">
    <source>
        <dbReference type="EMBL" id="CZR49527.1"/>
    </source>
</evidence>
<dbReference type="AlphaFoldDB" id="A0A1L7WA65"/>
<accession>A0A1L7WA65</accession>
<gene>
    <name evidence="1" type="ORF">FPRO_15886</name>
</gene>
<dbReference type="GeneID" id="42060741"/>
<dbReference type="EMBL" id="FJOF01000017">
    <property type="protein sequence ID" value="CZR49527.1"/>
    <property type="molecule type" value="Genomic_DNA"/>
</dbReference>
<keyword evidence="2" id="KW-1185">Reference proteome</keyword>
<dbReference type="RefSeq" id="XP_031090027.1">
    <property type="nucleotide sequence ID" value="XM_031224805.1"/>
</dbReference>
<protein>
    <submittedName>
        <fullName evidence="1">Uncharacterized protein</fullName>
    </submittedName>
</protein>
<organism evidence="1 2">
    <name type="scientific">Fusarium proliferatum (strain ET1)</name>
    <name type="common">Orchid endophyte fungus</name>
    <dbReference type="NCBI Taxonomy" id="1227346"/>
    <lineage>
        <taxon>Eukaryota</taxon>
        <taxon>Fungi</taxon>
        <taxon>Dikarya</taxon>
        <taxon>Ascomycota</taxon>
        <taxon>Pezizomycotina</taxon>
        <taxon>Sordariomycetes</taxon>
        <taxon>Hypocreomycetidae</taxon>
        <taxon>Hypocreales</taxon>
        <taxon>Nectriaceae</taxon>
        <taxon>Fusarium</taxon>
        <taxon>Fusarium fujikuroi species complex</taxon>
    </lineage>
</organism>
<sequence length="29" mass="3472">MSRNLQLSSCSEHTINYRQSATNYKRGYY</sequence>
<comment type="caution">
    <text evidence="1">The sequence shown here is derived from an EMBL/GenBank/DDBJ whole genome shotgun (WGS) entry which is preliminary data.</text>
</comment>
<reference evidence="2" key="1">
    <citation type="journal article" date="2016" name="Genome Biol. Evol.">
        <title>Comparative 'omics' of the Fusarium fujikuroi species complex highlights differences in genetic potential and metabolite synthesis.</title>
        <authorList>
            <person name="Niehaus E.-M."/>
            <person name="Muensterkoetter M."/>
            <person name="Proctor R.H."/>
            <person name="Brown D.W."/>
            <person name="Sharon A."/>
            <person name="Idan Y."/>
            <person name="Oren-Young L."/>
            <person name="Sieber C.M."/>
            <person name="Novak O."/>
            <person name="Pencik A."/>
            <person name="Tarkowska D."/>
            <person name="Hromadova K."/>
            <person name="Freeman S."/>
            <person name="Maymon M."/>
            <person name="Elazar M."/>
            <person name="Youssef S.A."/>
            <person name="El-Shabrawy E.S.M."/>
            <person name="Shalaby A.B.A."/>
            <person name="Houterman P."/>
            <person name="Brock N.L."/>
            <person name="Burkhardt I."/>
            <person name="Tsavkelova E.A."/>
            <person name="Dickschat J.S."/>
            <person name="Galuszka P."/>
            <person name="Gueldener U."/>
            <person name="Tudzynski B."/>
        </authorList>
    </citation>
    <scope>NUCLEOTIDE SEQUENCE [LARGE SCALE GENOMIC DNA]</scope>
    <source>
        <strain evidence="2">ET1</strain>
    </source>
</reference>
<name>A0A1L7WA65_FUSPR</name>